<proteinExistence type="predicted"/>
<gene>
    <name evidence="8" type="ORF">TM35_000031510</name>
</gene>
<evidence type="ECO:0000259" key="7">
    <source>
        <dbReference type="PROSITE" id="PS50089"/>
    </source>
</evidence>
<dbReference type="PROSITE" id="PS50089">
    <property type="entry name" value="ZF_RING_2"/>
    <property type="match status" value="1"/>
</dbReference>
<evidence type="ECO:0000256" key="6">
    <source>
        <dbReference type="SAM" id="MobiDB-lite"/>
    </source>
</evidence>
<feature type="domain" description="RING-type" evidence="7">
    <location>
        <begin position="26"/>
        <end position="79"/>
    </location>
</feature>
<reference evidence="8 9" key="1">
    <citation type="submission" date="2017-03" db="EMBL/GenBank/DDBJ databases">
        <title>An alternative strategy for trypanosome survival in the mammalian bloodstream revealed through genome and transcriptome analysis of the ubiquitous bovine parasite Trypanosoma (Megatrypanum) theileri.</title>
        <authorList>
            <person name="Kelly S."/>
            <person name="Ivens A."/>
            <person name="Mott A."/>
            <person name="O'Neill E."/>
            <person name="Emms D."/>
            <person name="Macleod O."/>
            <person name="Voorheis P."/>
            <person name="Matthews J."/>
            <person name="Matthews K."/>
            <person name="Carrington M."/>
        </authorList>
    </citation>
    <scope>NUCLEOTIDE SEQUENCE [LARGE SCALE GENOMIC DNA]</scope>
    <source>
        <strain evidence="8">Edinburgh</strain>
    </source>
</reference>
<keyword evidence="2 4" id="KW-0863">Zinc-finger</keyword>
<feature type="compositionally biased region" description="Basic and acidic residues" evidence="6">
    <location>
        <begin position="228"/>
        <end position="242"/>
    </location>
</feature>
<keyword evidence="3" id="KW-0862">Zinc</keyword>
<name>A0A1X0P6B1_9TRYP</name>
<evidence type="ECO:0000313" key="9">
    <source>
        <dbReference type="Proteomes" id="UP000192257"/>
    </source>
</evidence>
<evidence type="ECO:0000256" key="4">
    <source>
        <dbReference type="PROSITE-ProRule" id="PRU00175"/>
    </source>
</evidence>
<protein>
    <recommendedName>
        <fullName evidence="7">RING-type domain-containing protein</fullName>
    </recommendedName>
</protein>
<dbReference type="VEuPathDB" id="TriTrypDB:TM35_000031510"/>
<evidence type="ECO:0000256" key="5">
    <source>
        <dbReference type="SAM" id="Coils"/>
    </source>
</evidence>
<dbReference type="STRING" id="67003.A0A1X0P6B1"/>
<feature type="non-terminal residue" evidence="8">
    <location>
        <position position="484"/>
    </location>
</feature>
<evidence type="ECO:0000256" key="1">
    <source>
        <dbReference type="ARBA" id="ARBA00022723"/>
    </source>
</evidence>
<organism evidence="8 9">
    <name type="scientific">Trypanosoma theileri</name>
    <dbReference type="NCBI Taxonomy" id="67003"/>
    <lineage>
        <taxon>Eukaryota</taxon>
        <taxon>Discoba</taxon>
        <taxon>Euglenozoa</taxon>
        <taxon>Kinetoplastea</taxon>
        <taxon>Metakinetoplastina</taxon>
        <taxon>Trypanosomatida</taxon>
        <taxon>Trypanosomatidae</taxon>
        <taxon>Trypanosoma</taxon>
    </lineage>
</organism>
<keyword evidence="5" id="KW-0175">Coiled coil</keyword>
<dbReference type="PROSITE" id="PS00518">
    <property type="entry name" value="ZF_RING_1"/>
    <property type="match status" value="1"/>
</dbReference>
<dbReference type="GeneID" id="39981698"/>
<dbReference type="GO" id="GO:0008270">
    <property type="term" value="F:zinc ion binding"/>
    <property type="evidence" value="ECO:0007669"/>
    <property type="project" value="UniProtKB-KW"/>
</dbReference>
<keyword evidence="1" id="KW-0479">Metal-binding</keyword>
<dbReference type="RefSeq" id="XP_028886464.1">
    <property type="nucleotide sequence ID" value="XM_029021918.1"/>
</dbReference>
<feature type="region of interest" description="Disordered" evidence="6">
    <location>
        <begin position="220"/>
        <end position="242"/>
    </location>
</feature>
<dbReference type="InterPro" id="IPR001841">
    <property type="entry name" value="Znf_RING"/>
</dbReference>
<evidence type="ECO:0000313" key="8">
    <source>
        <dbReference type="EMBL" id="ORC92398.1"/>
    </source>
</evidence>
<evidence type="ECO:0000256" key="2">
    <source>
        <dbReference type="ARBA" id="ARBA00022771"/>
    </source>
</evidence>
<accession>A0A1X0P6B1</accession>
<comment type="caution">
    <text evidence="8">The sequence shown here is derived from an EMBL/GenBank/DDBJ whole genome shotgun (WGS) entry which is preliminary data.</text>
</comment>
<feature type="compositionally biased region" description="Polar residues" evidence="6">
    <location>
        <begin position="105"/>
        <end position="130"/>
    </location>
</feature>
<feature type="region of interest" description="Disordered" evidence="6">
    <location>
        <begin position="89"/>
        <end position="160"/>
    </location>
</feature>
<keyword evidence="9" id="KW-1185">Reference proteome</keyword>
<sequence>MAGLTSDNISIASAQQYGFTKDRDTCVFCKRRTTPPPGDPLAPVFVFFSLVDCRHYVCQPCALVNCDNAGRYIRCPTCHSVSRLAQSGMKRNGHYTSRVPIDDGVSSTLSHATRRSSSALPRNFLPQKSSMAPADRSKKRSSSVQFPPDPTTSIVPPFDENVRTSVSLTAAAEETSPLTHDAVERLPADPEYVKRQREKDTAIAVEKEKPEMVGLYTIRGTSSPRRRTTAERSRSVPLPPKEHKYLAPPLPFAPPPPLQIHTVEEEEEQQLQQTKGQKIGEEPLPHSHFFPLADEIKRSILASLDKEEQERKIIETAEEHRRNAIVKQRDIQEKEQLAARGKLDNEFDIRLSPQTPIDASEGQVSVTSDDEVATTSINHVQYEEHLPSEQDKPSFFTQTENWSGQPPYASESGVVLQENKNTTLDPHVIEAEEEKLVELQEQEKQILQGQLDALKVTRNADPQAIRALEEKLVELQEQEKQILQ</sequence>
<dbReference type="Proteomes" id="UP000192257">
    <property type="component" value="Unassembled WGS sequence"/>
</dbReference>
<dbReference type="AlphaFoldDB" id="A0A1X0P6B1"/>
<feature type="coiled-coil region" evidence="5">
    <location>
        <begin position="429"/>
        <end position="457"/>
    </location>
</feature>
<dbReference type="InterPro" id="IPR017907">
    <property type="entry name" value="Znf_RING_CS"/>
</dbReference>
<dbReference type="OrthoDB" id="267853at2759"/>
<evidence type="ECO:0000256" key="3">
    <source>
        <dbReference type="ARBA" id="ARBA00022833"/>
    </source>
</evidence>
<dbReference type="EMBL" id="NBCO01000003">
    <property type="protein sequence ID" value="ORC92398.1"/>
    <property type="molecule type" value="Genomic_DNA"/>
</dbReference>